<evidence type="ECO:0000313" key="1">
    <source>
        <dbReference type="EMBL" id="GIZ02889.1"/>
    </source>
</evidence>
<sequence length="85" mass="9611">MTDTDNRRTEKLDEVKLDCGGGIAFWKTARMITGLTRLSRYTELAKGRSSQSARSGAGFALRFQRGCWHLRLNIGYIFQDMPSGH</sequence>
<comment type="caution">
    <text evidence="1">The sequence shown here is derived from an EMBL/GenBank/DDBJ whole genome shotgun (WGS) entry which is preliminary data.</text>
</comment>
<dbReference type="Proteomes" id="UP001054945">
    <property type="component" value="Unassembled WGS sequence"/>
</dbReference>
<dbReference type="AlphaFoldDB" id="A0AAV4Y9Q2"/>
<name>A0AAV4Y9Q2_CAEEX</name>
<dbReference type="EMBL" id="BPLR01018873">
    <property type="protein sequence ID" value="GIZ02889.1"/>
    <property type="molecule type" value="Genomic_DNA"/>
</dbReference>
<evidence type="ECO:0000313" key="2">
    <source>
        <dbReference type="Proteomes" id="UP001054945"/>
    </source>
</evidence>
<accession>A0AAV4Y9Q2</accession>
<protein>
    <submittedName>
        <fullName evidence="1">Uncharacterized protein</fullName>
    </submittedName>
</protein>
<gene>
    <name evidence="1" type="ORF">CEXT_758361</name>
</gene>
<proteinExistence type="predicted"/>
<organism evidence="1 2">
    <name type="scientific">Caerostris extrusa</name>
    <name type="common">Bark spider</name>
    <name type="synonym">Caerostris bankana</name>
    <dbReference type="NCBI Taxonomy" id="172846"/>
    <lineage>
        <taxon>Eukaryota</taxon>
        <taxon>Metazoa</taxon>
        <taxon>Ecdysozoa</taxon>
        <taxon>Arthropoda</taxon>
        <taxon>Chelicerata</taxon>
        <taxon>Arachnida</taxon>
        <taxon>Araneae</taxon>
        <taxon>Araneomorphae</taxon>
        <taxon>Entelegynae</taxon>
        <taxon>Araneoidea</taxon>
        <taxon>Araneidae</taxon>
        <taxon>Caerostris</taxon>
    </lineage>
</organism>
<keyword evidence="2" id="KW-1185">Reference proteome</keyword>
<reference evidence="1 2" key="1">
    <citation type="submission" date="2021-06" db="EMBL/GenBank/DDBJ databases">
        <title>Caerostris extrusa draft genome.</title>
        <authorList>
            <person name="Kono N."/>
            <person name="Arakawa K."/>
        </authorList>
    </citation>
    <scope>NUCLEOTIDE SEQUENCE [LARGE SCALE GENOMIC DNA]</scope>
</reference>